<dbReference type="SMART" id="SM00862">
    <property type="entry name" value="Trans_reg_C"/>
    <property type="match status" value="1"/>
</dbReference>
<feature type="domain" description="Response regulatory" evidence="8">
    <location>
        <begin position="7"/>
        <end position="122"/>
    </location>
</feature>
<keyword evidence="1 6" id="KW-0597">Phosphoprotein</keyword>
<evidence type="ECO:0000256" key="4">
    <source>
        <dbReference type="ARBA" id="ARBA00023125"/>
    </source>
</evidence>
<reference evidence="11" key="1">
    <citation type="submission" date="2018-05" db="EMBL/GenBank/DDBJ databases">
        <authorList>
            <person name="Li Y."/>
        </authorList>
    </citation>
    <scope>NUCLEOTIDE SEQUENCE [LARGE SCALE GENOMIC DNA]</scope>
    <source>
        <strain evidence="11">3d-2-2</strain>
    </source>
</reference>
<dbReference type="FunFam" id="3.40.50.2300:FF:000001">
    <property type="entry name" value="DNA-binding response regulator PhoB"/>
    <property type="match status" value="1"/>
</dbReference>
<evidence type="ECO:0000313" key="10">
    <source>
        <dbReference type="EMBL" id="PWF23824.1"/>
    </source>
</evidence>
<dbReference type="GO" id="GO:0032993">
    <property type="term" value="C:protein-DNA complex"/>
    <property type="evidence" value="ECO:0007669"/>
    <property type="project" value="TreeGrafter"/>
</dbReference>
<dbReference type="Pfam" id="PF00072">
    <property type="entry name" value="Response_reg"/>
    <property type="match status" value="1"/>
</dbReference>
<dbReference type="GO" id="GO:0000976">
    <property type="term" value="F:transcription cis-regulatory region binding"/>
    <property type="evidence" value="ECO:0007669"/>
    <property type="project" value="TreeGrafter"/>
</dbReference>
<dbReference type="SUPFAM" id="SSF46894">
    <property type="entry name" value="C-terminal effector domain of the bipartite response regulators"/>
    <property type="match status" value="1"/>
</dbReference>
<protein>
    <submittedName>
        <fullName evidence="10">DNA-binding response regulator</fullName>
    </submittedName>
</protein>
<name>A0A2V1JY57_9BURK</name>
<dbReference type="GO" id="GO:0006355">
    <property type="term" value="P:regulation of DNA-templated transcription"/>
    <property type="evidence" value="ECO:0007669"/>
    <property type="project" value="InterPro"/>
</dbReference>
<dbReference type="InterPro" id="IPR039420">
    <property type="entry name" value="WalR-like"/>
</dbReference>
<dbReference type="SUPFAM" id="SSF52172">
    <property type="entry name" value="CheY-like"/>
    <property type="match status" value="1"/>
</dbReference>
<gene>
    <name evidence="10" type="ORF">DD235_05640</name>
</gene>
<dbReference type="Pfam" id="PF00486">
    <property type="entry name" value="Trans_reg_C"/>
    <property type="match status" value="1"/>
</dbReference>
<dbReference type="InterPro" id="IPR016032">
    <property type="entry name" value="Sig_transdc_resp-reg_C-effctor"/>
</dbReference>
<dbReference type="PANTHER" id="PTHR48111:SF22">
    <property type="entry name" value="REGULATOR OF RPOS"/>
    <property type="match status" value="1"/>
</dbReference>
<dbReference type="Proteomes" id="UP000245212">
    <property type="component" value="Unassembled WGS sequence"/>
</dbReference>
<dbReference type="EMBL" id="QETA01000002">
    <property type="protein sequence ID" value="PWF23824.1"/>
    <property type="molecule type" value="Genomic_DNA"/>
</dbReference>
<dbReference type="RefSeq" id="WP_109061102.1">
    <property type="nucleotide sequence ID" value="NZ_QETA01000002.1"/>
</dbReference>
<dbReference type="PROSITE" id="PS50110">
    <property type="entry name" value="RESPONSE_REGULATORY"/>
    <property type="match status" value="1"/>
</dbReference>
<dbReference type="SMART" id="SM00448">
    <property type="entry name" value="REC"/>
    <property type="match status" value="1"/>
</dbReference>
<evidence type="ECO:0000256" key="2">
    <source>
        <dbReference type="ARBA" id="ARBA00023012"/>
    </source>
</evidence>
<feature type="modified residue" description="4-aspartylphosphate" evidence="6">
    <location>
        <position position="56"/>
    </location>
</feature>
<evidence type="ECO:0000259" key="9">
    <source>
        <dbReference type="PROSITE" id="PS51755"/>
    </source>
</evidence>
<evidence type="ECO:0000256" key="5">
    <source>
        <dbReference type="ARBA" id="ARBA00023163"/>
    </source>
</evidence>
<dbReference type="GO" id="GO:0000156">
    <property type="term" value="F:phosphorelay response regulator activity"/>
    <property type="evidence" value="ECO:0007669"/>
    <property type="project" value="TreeGrafter"/>
</dbReference>
<feature type="DNA-binding region" description="OmpR/PhoB-type" evidence="7">
    <location>
        <begin position="129"/>
        <end position="227"/>
    </location>
</feature>
<keyword evidence="2" id="KW-0902">Two-component regulatory system</keyword>
<dbReference type="CDD" id="cd17574">
    <property type="entry name" value="REC_OmpR"/>
    <property type="match status" value="1"/>
</dbReference>
<dbReference type="AlphaFoldDB" id="A0A2V1JY57"/>
<dbReference type="InterPro" id="IPR036388">
    <property type="entry name" value="WH-like_DNA-bd_sf"/>
</dbReference>
<dbReference type="InterPro" id="IPR001789">
    <property type="entry name" value="Sig_transdc_resp-reg_receiver"/>
</dbReference>
<proteinExistence type="predicted"/>
<evidence type="ECO:0000256" key="3">
    <source>
        <dbReference type="ARBA" id="ARBA00023015"/>
    </source>
</evidence>
<dbReference type="CDD" id="cd00383">
    <property type="entry name" value="trans_reg_C"/>
    <property type="match status" value="1"/>
</dbReference>
<dbReference type="Gene3D" id="3.40.50.2300">
    <property type="match status" value="1"/>
</dbReference>
<sequence length="231" mass="25940">MSTAPIRVLIVEDNPALAANIGEYLDNDRYVLDFAYDGVVALHQVATHEYDVIALDVMLPGMSGFTLCQRIRHDLHSTTPIIMMTAKDHIDDKVEGFSQGADDYLVKPFNLKELAMRIDALHRRGRPEADILRAGCIEFEPGTLRLRLPGACPLQLSGMQAHITEALVRAYPNFLSYEQLGQMLWGEREVEPHTLRTHVYTLRKLLQQALGVNLIQTLHGRGYRLTPPGEA</sequence>
<dbReference type="Gene3D" id="6.10.250.690">
    <property type="match status" value="1"/>
</dbReference>
<evidence type="ECO:0000256" key="6">
    <source>
        <dbReference type="PROSITE-ProRule" id="PRU00169"/>
    </source>
</evidence>
<evidence type="ECO:0000259" key="8">
    <source>
        <dbReference type="PROSITE" id="PS50110"/>
    </source>
</evidence>
<keyword evidence="4 7" id="KW-0238">DNA-binding</keyword>
<dbReference type="InterPro" id="IPR011006">
    <property type="entry name" value="CheY-like_superfamily"/>
</dbReference>
<evidence type="ECO:0000256" key="7">
    <source>
        <dbReference type="PROSITE-ProRule" id="PRU01091"/>
    </source>
</evidence>
<keyword evidence="5" id="KW-0804">Transcription</keyword>
<dbReference type="PROSITE" id="PS51755">
    <property type="entry name" value="OMPR_PHOB"/>
    <property type="match status" value="1"/>
</dbReference>
<dbReference type="InterPro" id="IPR001867">
    <property type="entry name" value="OmpR/PhoB-type_DNA-bd"/>
</dbReference>
<evidence type="ECO:0000256" key="1">
    <source>
        <dbReference type="ARBA" id="ARBA00022553"/>
    </source>
</evidence>
<organism evidence="10 11">
    <name type="scientific">Corticimicrobacter populi</name>
    <dbReference type="NCBI Taxonomy" id="2175229"/>
    <lineage>
        <taxon>Bacteria</taxon>
        <taxon>Pseudomonadati</taxon>
        <taxon>Pseudomonadota</taxon>
        <taxon>Betaproteobacteria</taxon>
        <taxon>Burkholderiales</taxon>
        <taxon>Alcaligenaceae</taxon>
        <taxon>Corticimicrobacter</taxon>
    </lineage>
</organism>
<dbReference type="Gene3D" id="1.10.10.10">
    <property type="entry name" value="Winged helix-like DNA-binding domain superfamily/Winged helix DNA-binding domain"/>
    <property type="match status" value="1"/>
</dbReference>
<comment type="caution">
    <text evidence="10">The sequence shown here is derived from an EMBL/GenBank/DDBJ whole genome shotgun (WGS) entry which is preliminary data.</text>
</comment>
<feature type="domain" description="OmpR/PhoB-type" evidence="9">
    <location>
        <begin position="129"/>
        <end position="227"/>
    </location>
</feature>
<keyword evidence="3" id="KW-0805">Transcription regulation</keyword>
<dbReference type="GO" id="GO:0005829">
    <property type="term" value="C:cytosol"/>
    <property type="evidence" value="ECO:0007669"/>
    <property type="project" value="TreeGrafter"/>
</dbReference>
<accession>A0A2V1JY57</accession>
<dbReference type="PANTHER" id="PTHR48111">
    <property type="entry name" value="REGULATOR OF RPOS"/>
    <property type="match status" value="1"/>
</dbReference>
<evidence type="ECO:0000313" key="11">
    <source>
        <dbReference type="Proteomes" id="UP000245212"/>
    </source>
</evidence>
<keyword evidence="11" id="KW-1185">Reference proteome</keyword>